<comment type="subcellular location">
    <subcellularLocation>
        <location evidence="1">Nucleus</location>
    </subcellularLocation>
</comment>
<dbReference type="OrthoDB" id="2143914at2759"/>
<feature type="compositionally biased region" description="Basic and acidic residues" evidence="7">
    <location>
        <begin position="717"/>
        <end position="729"/>
    </location>
</feature>
<feature type="region of interest" description="Disordered" evidence="7">
    <location>
        <begin position="698"/>
        <end position="729"/>
    </location>
</feature>
<evidence type="ECO:0000256" key="5">
    <source>
        <dbReference type="ARBA" id="ARBA00023163"/>
    </source>
</evidence>
<evidence type="ECO:0000259" key="9">
    <source>
        <dbReference type="PROSITE" id="PS51294"/>
    </source>
</evidence>
<feature type="compositionally biased region" description="Polar residues" evidence="7">
    <location>
        <begin position="704"/>
        <end position="716"/>
    </location>
</feature>
<feature type="region of interest" description="Disordered" evidence="7">
    <location>
        <begin position="443"/>
        <end position="483"/>
    </location>
</feature>
<dbReference type="InterPro" id="IPR001005">
    <property type="entry name" value="SANT/Myb"/>
</dbReference>
<dbReference type="InterPro" id="IPR017930">
    <property type="entry name" value="Myb_dom"/>
</dbReference>
<dbReference type="STRING" id="3983.A0A2C9VK70"/>
<protein>
    <recommendedName>
        <fullName evidence="11">MYB family protein</fullName>
    </recommendedName>
</protein>
<dbReference type="Pfam" id="PF00249">
    <property type="entry name" value="Myb_DNA-binding"/>
    <property type="match status" value="3"/>
</dbReference>
<dbReference type="GO" id="GO:0000978">
    <property type="term" value="F:RNA polymerase II cis-regulatory region sequence-specific DNA binding"/>
    <property type="evidence" value="ECO:0000318"/>
    <property type="project" value="GO_Central"/>
</dbReference>
<dbReference type="Gene3D" id="1.10.10.60">
    <property type="entry name" value="Homeodomain-like"/>
    <property type="match status" value="3"/>
</dbReference>
<feature type="region of interest" description="Disordered" evidence="7">
    <location>
        <begin position="749"/>
        <end position="773"/>
    </location>
</feature>
<dbReference type="Gramene" id="Manes.16G069101.1.v8.1">
    <property type="protein sequence ID" value="Manes.16G069101.1.v8.1.CDS"/>
    <property type="gene ID" value="Manes.16G069101.v8.1"/>
</dbReference>
<dbReference type="SUPFAM" id="SSF46689">
    <property type="entry name" value="Homeodomain-like"/>
    <property type="match status" value="2"/>
</dbReference>
<dbReference type="EMBL" id="CM004393">
    <property type="protein sequence ID" value="OAY45884.1"/>
    <property type="molecule type" value="Genomic_DNA"/>
</dbReference>
<name>A0A2C9VK70_MANES</name>
<gene>
    <name evidence="10" type="ORF">MANES_07G099800</name>
</gene>
<dbReference type="PROSITE" id="PS50090">
    <property type="entry name" value="MYB_LIKE"/>
    <property type="match status" value="3"/>
</dbReference>
<evidence type="ECO:0000256" key="7">
    <source>
        <dbReference type="SAM" id="MobiDB-lite"/>
    </source>
</evidence>
<dbReference type="AlphaFoldDB" id="A0A2C9VK70"/>
<dbReference type="PANTHER" id="PTHR45614:SF266">
    <property type="entry name" value="TRANSCRIPTION FACTOR MYB3R-4"/>
    <property type="match status" value="1"/>
</dbReference>
<keyword evidence="6" id="KW-0539">Nucleus</keyword>
<evidence type="ECO:0000259" key="8">
    <source>
        <dbReference type="PROSITE" id="PS50090"/>
    </source>
</evidence>
<sequence length="1037" mass="114446">MESDKSISAPSDGHNERVQRIQPLHGRTSGPARRSTKGQWTAEEDEILRKAVQRFKGKNWKKIAECFKDRTDVQCLHRWQKVLNPELVKGPWSKEEDEIIIELVNKYGPKKWSTIAQHLPGRIGKQCRERWHNHLNPSINKEAWTQQEELALIRAHQIYGNRWAELTKFLPGRTDNAIKNHWNSSVKKKLDSYLASGLLEQFQGVPLVVHQNQPMQSSSSRVQSCGDDTGPKCGTETEEVSECSQESVVAGCSQTASGLGNAVLHTREEFQLTEEACLGKEGSSSPASCSEQYFTSVGDVTFSIPEIPCEVGCPSSFLQQNFSQNPLTCASSDYQFNLQELPNMSSLELGQDSSGLSTHCIAANESHELVNVSFQTSMGNITASSAKPDHILISDDECCRFLFSDAMNDGIFSSGNFTKGPNSVACIDSISGQSSNYQISETDRTTQSFSPSKSGVLTTSCSQPFPSGPSLLSSDDSNPVCGKESNQLTNHSFAAPEQELIRCEHDDDFIYTNGIDSSPCGDRTDSTCLQEQHYLKEPSKLVPVNTFASGYVTMQSCPVDEMPNVQTEQQDAGALCYEPPRFPSLDVPFLSCDLIQSGSDMQQEYSPLGIRQLMMSSMNCITPFRLWDSPSRDDSPDAVLKSAARTFTGTPSILKKRNRDLLSPLSDRRVDKKLEIDMTSSLTKEFSRLDVMFDESETHRASLLSPSDQKRNSGSTYEDKENLDPALEGRQENGRDCCAFVDKKVSEKDCDKSDSQDNKKHGTSDADAKNKVHADVEQPSGMLVEDSMNDLLLFSPDQVGFKGDKAFAPSSRTPKNLYRKILGTLSEKCIALESSPGNSCIVVRSPTFCKKNHDLLPASTSAPLENTIDNTENDAGTENLSIFGGTPFKRSIESPSAWKSPWFINSFLPGPRVDTDISIEDIGYFMSPGDRSYDAIALMKQLSEHTASAYADALEVLGNETPEALLEKRCSNENQENNDVLNNQLENHSRLASNISTECRTLDFSECEAPGKGTEKGRASTAMTFSSPSSYLLKGCR</sequence>
<dbReference type="FunFam" id="1.10.10.60:FF:000010">
    <property type="entry name" value="Transcriptional activator Myb isoform A"/>
    <property type="match status" value="1"/>
</dbReference>
<dbReference type="InterPro" id="IPR009057">
    <property type="entry name" value="Homeodomain-like_sf"/>
</dbReference>
<feature type="domain" description="HTH myb-type" evidence="9">
    <location>
        <begin position="84"/>
        <end position="139"/>
    </location>
</feature>
<keyword evidence="3" id="KW-0805">Transcription regulation</keyword>
<feature type="domain" description="Myb-like" evidence="8">
    <location>
        <begin position="32"/>
        <end position="83"/>
    </location>
</feature>
<feature type="domain" description="Myb-like" evidence="8">
    <location>
        <begin position="84"/>
        <end position="135"/>
    </location>
</feature>
<reference evidence="10" key="1">
    <citation type="submission" date="2016-02" db="EMBL/GenBank/DDBJ databases">
        <title>WGS assembly of Manihot esculenta.</title>
        <authorList>
            <person name="Bredeson J.V."/>
            <person name="Prochnik S.E."/>
            <person name="Lyons J.B."/>
            <person name="Schmutz J."/>
            <person name="Grimwood J."/>
            <person name="Vrebalov J."/>
            <person name="Bart R.S."/>
            <person name="Amuge T."/>
            <person name="Ferguson M.E."/>
            <person name="Green R."/>
            <person name="Putnam N."/>
            <person name="Stites J."/>
            <person name="Rounsley S."/>
            <person name="Rokhsar D.S."/>
        </authorList>
    </citation>
    <scope>NUCLEOTIDE SEQUENCE [LARGE SCALE GENOMIC DNA]</scope>
    <source>
        <tissue evidence="10">Leaf</tissue>
    </source>
</reference>
<evidence type="ECO:0000256" key="4">
    <source>
        <dbReference type="ARBA" id="ARBA00023125"/>
    </source>
</evidence>
<dbReference type="FunFam" id="1.10.10.60:FF:000016">
    <property type="entry name" value="Transcriptional activator Myb isoform A"/>
    <property type="match status" value="1"/>
</dbReference>
<evidence type="ECO:0000256" key="6">
    <source>
        <dbReference type="ARBA" id="ARBA00023242"/>
    </source>
</evidence>
<evidence type="ECO:0000256" key="3">
    <source>
        <dbReference type="ARBA" id="ARBA00023015"/>
    </source>
</evidence>
<dbReference type="GO" id="GO:0006355">
    <property type="term" value="P:regulation of DNA-templated transcription"/>
    <property type="evidence" value="ECO:0000318"/>
    <property type="project" value="GO_Central"/>
</dbReference>
<keyword evidence="5" id="KW-0804">Transcription</keyword>
<dbReference type="SMART" id="SM00717">
    <property type="entry name" value="SANT"/>
    <property type="match status" value="3"/>
</dbReference>
<evidence type="ECO:0000256" key="2">
    <source>
        <dbReference type="ARBA" id="ARBA00022737"/>
    </source>
</evidence>
<accession>A0A2C9VK70</accession>
<feature type="domain" description="HTH myb-type" evidence="9">
    <location>
        <begin position="140"/>
        <end position="190"/>
    </location>
</feature>
<keyword evidence="4" id="KW-0238">DNA-binding</keyword>
<proteinExistence type="predicted"/>
<dbReference type="PANTHER" id="PTHR45614">
    <property type="entry name" value="MYB PROTEIN-RELATED"/>
    <property type="match status" value="1"/>
</dbReference>
<feature type="compositionally biased region" description="Low complexity" evidence="7">
    <location>
        <begin position="462"/>
        <end position="479"/>
    </location>
</feature>
<feature type="domain" description="Myb-like" evidence="8">
    <location>
        <begin position="136"/>
        <end position="186"/>
    </location>
</feature>
<organism evidence="10">
    <name type="scientific">Manihot esculenta</name>
    <name type="common">Cassava</name>
    <name type="synonym">Jatropha manihot</name>
    <dbReference type="NCBI Taxonomy" id="3983"/>
    <lineage>
        <taxon>Eukaryota</taxon>
        <taxon>Viridiplantae</taxon>
        <taxon>Streptophyta</taxon>
        <taxon>Embryophyta</taxon>
        <taxon>Tracheophyta</taxon>
        <taxon>Spermatophyta</taxon>
        <taxon>Magnoliopsida</taxon>
        <taxon>eudicotyledons</taxon>
        <taxon>Gunneridae</taxon>
        <taxon>Pentapetalae</taxon>
        <taxon>rosids</taxon>
        <taxon>fabids</taxon>
        <taxon>Malpighiales</taxon>
        <taxon>Euphorbiaceae</taxon>
        <taxon>Crotonoideae</taxon>
        <taxon>Manihoteae</taxon>
        <taxon>Manihot</taxon>
    </lineage>
</organism>
<dbReference type="PROSITE" id="PS51294">
    <property type="entry name" value="HTH_MYB"/>
    <property type="match status" value="3"/>
</dbReference>
<dbReference type="FunFam" id="1.10.10.60:FF:000324">
    <property type="entry name" value="Transcription factor MYB3R-2"/>
    <property type="match status" value="1"/>
</dbReference>
<dbReference type="GO" id="GO:0000981">
    <property type="term" value="F:DNA-binding transcription factor activity, RNA polymerase II-specific"/>
    <property type="evidence" value="ECO:0000318"/>
    <property type="project" value="GO_Central"/>
</dbReference>
<evidence type="ECO:0008006" key="11">
    <source>
        <dbReference type="Google" id="ProtNLM"/>
    </source>
</evidence>
<dbReference type="CDD" id="cd00167">
    <property type="entry name" value="SANT"/>
    <property type="match status" value="3"/>
</dbReference>
<dbReference type="InterPro" id="IPR050560">
    <property type="entry name" value="MYB_TF"/>
</dbReference>
<evidence type="ECO:0000313" key="10">
    <source>
        <dbReference type="EMBL" id="OAY45884.1"/>
    </source>
</evidence>
<feature type="compositionally biased region" description="Polar residues" evidence="7">
    <location>
        <begin position="443"/>
        <end position="461"/>
    </location>
</feature>
<dbReference type="SMR" id="A0A2C9VK70"/>
<feature type="domain" description="HTH myb-type" evidence="9">
    <location>
        <begin position="37"/>
        <end position="83"/>
    </location>
</feature>
<dbReference type="GO" id="GO:0005634">
    <property type="term" value="C:nucleus"/>
    <property type="evidence" value="ECO:0000318"/>
    <property type="project" value="GO_Central"/>
</dbReference>
<keyword evidence="2" id="KW-0677">Repeat</keyword>
<evidence type="ECO:0000256" key="1">
    <source>
        <dbReference type="ARBA" id="ARBA00004123"/>
    </source>
</evidence>
<feature type="region of interest" description="Disordered" evidence="7">
    <location>
        <begin position="1"/>
        <end position="41"/>
    </location>
</feature>